<evidence type="ECO:0000313" key="3">
    <source>
        <dbReference type="Proteomes" id="UP000577707"/>
    </source>
</evidence>
<protein>
    <submittedName>
        <fullName evidence="2">Colicin import membrane protein</fullName>
    </submittedName>
</protein>
<name>A0A7W5A9I9_9ACTN</name>
<dbReference type="Proteomes" id="UP000577707">
    <property type="component" value="Unassembled WGS sequence"/>
</dbReference>
<feature type="region of interest" description="Disordered" evidence="1">
    <location>
        <begin position="162"/>
        <end position="291"/>
    </location>
</feature>
<evidence type="ECO:0000256" key="1">
    <source>
        <dbReference type="SAM" id="MobiDB-lite"/>
    </source>
</evidence>
<keyword evidence="3" id="KW-1185">Reference proteome</keyword>
<feature type="compositionally biased region" description="Basic and acidic residues" evidence="1">
    <location>
        <begin position="218"/>
        <end position="242"/>
    </location>
</feature>
<proteinExistence type="predicted"/>
<organism evidence="2 3">
    <name type="scientific">Nocardioides albus</name>
    <dbReference type="NCBI Taxonomy" id="1841"/>
    <lineage>
        <taxon>Bacteria</taxon>
        <taxon>Bacillati</taxon>
        <taxon>Actinomycetota</taxon>
        <taxon>Actinomycetes</taxon>
        <taxon>Propionibacteriales</taxon>
        <taxon>Nocardioidaceae</taxon>
        <taxon>Nocardioides</taxon>
    </lineage>
</organism>
<gene>
    <name evidence="2" type="ORF">FHS12_005183</name>
</gene>
<dbReference type="AlphaFoldDB" id="A0A7W5A9I9"/>
<dbReference type="EMBL" id="JACHXG010000017">
    <property type="protein sequence ID" value="MBB3092206.1"/>
    <property type="molecule type" value="Genomic_DNA"/>
</dbReference>
<evidence type="ECO:0000313" key="2">
    <source>
        <dbReference type="EMBL" id="MBB3092206.1"/>
    </source>
</evidence>
<dbReference type="RefSeq" id="WP_183551842.1">
    <property type="nucleotide sequence ID" value="NZ_BMQT01000017.1"/>
</dbReference>
<feature type="compositionally biased region" description="Basic and acidic residues" evidence="1">
    <location>
        <begin position="185"/>
        <end position="197"/>
    </location>
</feature>
<comment type="caution">
    <text evidence="2">The sequence shown here is derived from an EMBL/GenBank/DDBJ whole genome shotgun (WGS) entry which is preliminary data.</text>
</comment>
<feature type="compositionally biased region" description="Basic and acidic residues" evidence="1">
    <location>
        <begin position="164"/>
        <end position="173"/>
    </location>
</feature>
<sequence length="291" mass="31699">MSQNSDGLDETIEQSLRVAMTTAARVGEVLARVRHQLQERAASESTQRARALGSRLDAERQAARATYGRVDDPAWWQTATPDQVAESYTLARAWREADPSAGHAARSIETTIQQRHGLDLASLNADERGPALTHAEQQLAKGTDFDQTRAVRDLVAAEAADQAAAEHARREDNAATAAEAGSENTQEHGHLSDRDNARAGATAAEADVDAGKGPAAEWDSHERRAQTEEQLRSNGHPEKAVEARMLADYAQARPAEDIVRDNKPPRAQARKGRGQSPSQGQNRQKQRTITR</sequence>
<reference evidence="2 3" key="1">
    <citation type="submission" date="2020-08" db="EMBL/GenBank/DDBJ databases">
        <title>Genomic Encyclopedia of Type Strains, Phase III (KMG-III): the genomes of soil and plant-associated and newly described type strains.</title>
        <authorList>
            <person name="Whitman W."/>
        </authorList>
    </citation>
    <scope>NUCLEOTIDE SEQUENCE [LARGE SCALE GENOMIC DNA]</scope>
    <source>
        <strain evidence="2 3">CECT 3302</strain>
    </source>
</reference>
<accession>A0A7W5A9I9</accession>
<feature type="compositionally biased region" description="Basic and acidic residues" evidence="1">
    <location>
        <begin position="254"/>
        <end position="264"/>
    </location>
</feature>